<feature type="region of interest" description="Disordered" evidence="1">
    <location>
        <begin position="277"/>
        <end position="313"/>
    </location>
</feature>
<protein>
    <submittedName>
        <fullName evidence="3">Mammalian cell entry related</fullName>
    </submittedName>
</protein>
<gene>
    <name evidence="3" type="ORF">Acaty_c0735</name>
</gene>
<dbReference type="Proteomes" id="UP000005522">
    <property type="component" value="Chromosome"/>
</dbReference>
<accession>A0A059ZSZ4</accession>
<dbReference type="eggNOG" id="COG1463">
    <property type="taxonomic scope" value="Bacteria"/>
</dbReference>
<evidence type="ECO:0000313" key="3">
    <source>
        <dbReference type="EMBL" id="AIA54613.1"/>
    </source>
</evidence>
<dbReference type="GeneID" id="92930732"/>
<feature type="domain" description="Mce/MlaD" evidence="2">
    <location>
        <begin position="45"/>
        <end position="112"/>
    </location>
</feature>
<dbReference type="PANTHER" id="PTHR36698:SF3">
    <property type="entry name" value="ABC-TYPE TRANSPORT AUXILIARY LIPOPROTEIN COMPONENT DOMAIN-CONTAINING PROTEIN"/>
    <property type="match status" value="1"/>
</dbReference>
<dbReference type="KEGG" id="acz:Acaty_c0735"/>
<dbReference type="Pfam" id="PF02470">
    <property type="entry name" value="MlaD"/>
    <property type="match status" value="1"/>
</dbReference>
<dbReference type="PANTHER" id="PTHR36698">
    <property type="entry name" value="BLL5892 PROTEIN"/>
    <property type="match status" value="1"/>
</dbReference>
<sequence length="313" mass="33285">MESRAHALVALVFLALLTLGLIAAGLWMHHSEPKGKVYDVLSPYSVSGLQSQAAVRFKGVKVGEVQSIGFDPKNPRLVRVRIRVARDTPITRATFAELQPQGVTGLSYLSLSDSGTDFAPIAHPSGEPPVIPMHPSFIEALSRNGESLVNQGNTLAQRLNAVLDERNRRHFAQTIAHLDQATAELVALEQSLKPALAELPATIAATRSTMEASHSLLLDLNDLAVSAQAPLASVTAAARSVQLLSAAGLSSIETLNYQTLPELNQLSSQLAQSSRRLGKLSENLEDAPQSLVFGRRPPPPGPGQPGFASGGRP</sequence>
<organism evidence="3 4">
    <name type="scientific">Acidithiobacillus caldus (strain ATCC 51756 / DSM 8584 / KU)</name>
    <dbReference type="NCBI Taxonomy" id="637389"/>
    <lineage>
        <taxon>Bacteria</taxon>
        <taxon>Pseudomonadati</taxon>
        <taxon>Pseudomonadota</taxon>
        <taxon>Acidithiobacillia</taxon>
        <taxon>Acidithiobacillales</taxon>
        <taxon>Acidithiobacillaceae</taxon>
        <taxon>Acidithiobacillus</taxon>
    </lineage>
</organism>
<reference evidence="3 4" key="1">
    <citation type="journal article" date="2009" name="J. Bacteriol.">
        <title>Draft genome sequence of the extremely acidophilic bacterium Acidithiobacillus caldus ATCC 51756 reveals metabolic versatility in the genus Acidithiobacillus.</title>
        <authorList>
            <person name="Valdes J."/>
            <person name="Quatrini R."/>
            <person name="Hallberg K."/>
            <person name="Dopson M."/>
            <person name="Valenzuela P.D."/>
            <person name="Holmes D.S."/>
        </authorList>
    </citation>
    <scope>NUCLEOTIDE SEQUENCE [LARGE SCALE GENOMIC DNA]</scope>
    <source>
        <strain evidence="4">ATCC 51756 / DSM 8584 / KU</strain>
    </source>
</reference>
<name>A0A059ZSZ4_ACICK</name>
<dbReference type="EMBL" id="CP005986">
    <property type="protein sequence ID" value="AIA54613.1"/>
    <property type="molecule type" value="Genomic_DNA"/>
</dbReference>
<dbReference type="AlphaFoldDB" id="A0A059ZSZ4"/>
<dbReference type="HOGENOM" id="CLU_013850_1_1_6"/>
<dbReference type="InterPro" id="IPR003399">
    <property type="entry name" value="Mce/MlaD"/>
</dbReference>
<evidence type="ECO:0000259" key="2">
    <source>
        <dbReference type="Pfam" id="PF02470"/>
    </source>
</evidence>
<dbReference type="RefSeq" id="WP_004870935.1">
    <property type="nucleotide sequence ID" value="NZ_CP005986.1"/>
</dbReference>
<evidence type="ECO:0000256" key="1">
    <source>
        <dbReference type="SAM" id="MobiDB-lite"/>
    </source>
</evidence>
<evidence type="ECO:0000313" key="4">
    <source>
        <dbReference type="Proteomes" id="UP000005522"/>
    </source>
</evidence>
<proteinExistence type="predicted"/>